<keyword evidence="4" id="KW-1185">Reference proteome</keyword>
<feature type="transmembrane region" description="Helical" evidence="2">
    <location>
        <begin position="358"/>
        <end position="379"/>
    </location>
</feature>
<name>A0A8J5WJD8_ZIZPA</name>
<organism evidence="3 4">
    <name type="scientific">Zizania palustris</name>
    <name type="common">Northern wild rice</name>
    <dbReference type="NCBI Taxonomy" id="103762"/>
    <lineage>
        <taxon>Eukaryota</taxon>
        <taxon>Viridiplantae</taxon>
        <taxon>Streptophyta</taxon>
        <taxon>Embryophyta</taxon>
        <taxon>Tracheophyta</taxon>
        <taxon>Spermatophyta</taxon>
        <taxon>Magnoliopsida</taxon>
        <taxon>Liliopsida</taxon>
        <taxon>Poales</taxon>
        <taxon>Poaceae</taxon>
        <taxon>BOP clade</taxon>
        <taxon>Oryzoideae</taxon>
        <taxon>Oryzeae</taxon>
        <taxon>Zizaniinae</taxon>
        <taxon>Zizania</taxon>
    </lineage>
</organism>
<dbReference type="InterPro" id="IPR004158">
    <property type="entry name" value="DUF247_pln"/>
</dbReference>
<gene>
    <name evidence="3" type="ORF">GUJ93_ZPchr0011g27339</name>
</gene>
<reference evidence="3" key="2">
    <citation type="submission" date="2021-02" db="EMBL/GenBank/DDBJ databases">
        <authorList>
            <person name="Kimball J.A."/>
            <person name="Haas M.W."/>
            <person name="Macchietto M."/>
            <person name="Kono T."/>
            <person name="Duquette J."/>
            <person name="Shao M."/>
        </authorList>
    </citation>
    <scope>NUCLEOTIDE SEQUENCE</scope>
    <source>
        <tissue evidence="3">Fresh leaf tissue</tissue>
    </source>
</reference>
<evidence type="ECO:0000256" key="1">
    <source>
        <dbReference type="SAM" id="MobiDB-lite"/>
    </source>
</evidence>
<dbReference type="PANTHER" id="PTHR31170">
    <property type="entry name" value="BNAC04G53230D PROTEIN"/>
    <property type="match status" value="1"/>
</dbReference>
<dbReference type="OrthoDB" id="591587at2759"/>
<dbReference type="Proteomes" id="UP000729402">
    <property type="component" value="Unassembled WGS sequence"/>
</dbReference>
<dbReference type="PANTHER" id="PTHR31170:SF18">
    <property type="entry name" value="(WILD MALAYSIAN BANANA) HYPOTHETICAL PROTEIN"/>
    <property type="match status" value="1"/>
</dbReference>
<keyword evidence="2" id="KW-0812">Transmembrane</keyword>
<keyword evidence="2" id="KW-1133">Transmembrane helix</keyword>
<dbReference type="Pfam" id="PF03140">
    <property type="entry name" value="DUF247"/>
    <property type="match status" value="2"/>
</dbReference>
<evidence type="ECO:0000313" key="3">
    <source>
        <dbReference type="EMBL" id="KAG8089947.1"/>
    </source>
</evidence>
<proteinExistence type="predicted"/>
<sequence>MLAPPVPPSDGSLVVEQPQQRAGHSIYPVPDYIKLRTRRHAYAYRPHLVSLGPFHHEKFLLLPMEPHKSRAVEQLVKRSGKPPQEFIVAVEEISDQLCDAYENLHETWRQDRQRFVKLMVTDGCFFLVVMRMFQLKGNVEKDYGSDDPFFSEHGYLYLRDEIISDLLLIENQLPFLLLQKLMFVAWDPNTFQGAQYFYQFESTWLHFSKKFEELHEAGIHFKVSNDRGFTAVSFKKGVLSIPQISFFDNTERMLLNLMAFEQLHPGAGDDVNAFVYFMIILINTSKDVALLRSKGIIENSLGSDGQVAYLINEILSKGAALSPDSNINNVLEDMTTHCKKPWNKWRATFVHTYFINPWMFSSLVAAFVLLFATVMQTIYTAMSFYKNKS</sequence>
<dbReference type="EMBL" id="JAAALK010000081">
    <property type="protein sequence ID" value="KAG8089947.1"/>
    <property type="molecule type" value="Genomic_DNA"/>
</dbReference>
<evidence type="ECO:0000313" key="4">
    <source>
        <dbReference type="Proteomes" id="UP000729402"/>
    </source>
</evidence>
<dbReference type="AlphaFoldDB" id="A0A8J5WJD8"/>
<accession>A0A8J5WJD8</accession>
<feature type="region of interest" description="Disordered" evidence="1">
    <location>
        <begin position="1"/>
        <end position="20"/>
    </location>
</feature>
<protein>
    <submittedName>
        <fullName evidence="3">Uncharacterized protein</fullName>
    </submittedName>
</protein>
<evidence type="ECO:0000256" key="2">
    <source>
        <dbReference type="SAM" id="Phobius"/>
    </source>
</evidence>
<reference evidence="3" key="1">
    <citation type="journal article" date="2021" name="bioRxiv">
        <title>Whole Genome Assembly and Annotation of Northern Wild Rice, Zizania palustris L., Supports a Whole Genome Duplication in the Zizania Genus.</title>
        <authorList>
            <person name="Haas M."/>
            <person name="Kono T."/>
            <person name="Macchietto M."/>
            <person name="Millas R."/>
            <person name="McGilp L."/>
            <person name="Shao M."/>
            <person name="Duquette J."/>
            <person name="Hirsch C.N."/>
            <person name="Kimball J."/>
        </authorList>
    </citation>
    <scope>NUCLEOTIDE SEQUENCE</scope>
    <source>
        <tissue evidence="3">Fresh leaf tissue</tissue>
    </source>
</reference>
<keyword evidence="2" id="KW-0472">Membrane</keyword>
<comment type="caution">
    <text evidence="3">The sequence shown here is derived from an EMBL/GenBank/DDBJ whole genome shotgun (WGS) entry which is preliminary data.</text>
</comment>